<dbReference type="PROSITE" id="PS51257">
    <property type="entry name" value="PROKAR_LIPOPROTEIN"/>
    <property type="match status" value="1"/>
</dbReference>
<feature type="compositionally biased region" description="Basic and acidic residues" evidence="1">
    <location>
        <begin position="208"/>
        <end position="218"/>
    </location>
</feature>
<feature type="region of interest" description="Disordered" evidence="1">
    <location>
        <begin position="194"/>
        <end position="220"/>
    </location>
</feature>
<evidence type="ECO:0000313" key="3">
    <source>
        <dbReference type="Proteomes" id="UP000479114"/>
    </source>
</evidence>
<feature type="region of interest" description="Disordered" evidence="1">
    <location>
        <begin position="290"/>
        <end position="316"/>
    </location>
</feature>
<evidence type="ECO:0008006" key="4">
    <source>
        <dbReference type="Google" id="ProtNLM"/>
    </source>
</evidence>
<gene>
    <name evidence="2" type="ORF">GZH47_31560</name>
</gene>
<name>A0A6C0PA64_9BACL</name>
<proteinExistence type="predicted"/>
<reference evidence="2 3" key="1">
    <citation type="submission" date="2020-02" db="EMBL/GenBank/DDBJ databases">
        <title>Paenibacillus sp. nov., isolated from rhizosphere soil of tomato.</title>
        <authorList>
            <person name="Weon H.-Y."/>
            <person name="Lee S.A."/>
        </authorList>
    </citation>
    <scope>NUCLEOTIDE SEQUENCE [LARGE SCALE GENOMIC DNA]</scope>
    <source>
        <strain evidence="2 3">14171R-81</strain>
        <plasmid evidence="2 3">unnamed1</plasmid>
    </source>
</reference>
<dbReference type="EMBL" id="CP048287">
    <property type="protein sequence ID" value="QHW35438.1"/>
    <property type="molecule type" value="Genomic_DNA"/>
</dbReference>
<geneLocation type="plasmid" evidence="2 3">
    <name>unnamed1</name>
</geneLocation>
<dbReference type="CDD" id="cd11614">
    <property type="entry name" value="SAF_CpaB_FlgA_like"/>
    <property type="match status" value="1"/>
</dbReference>
<organism evidence="2 3">
    <name type="scientific">Paenibacillus rhizovicinus</name>
    <dbReference type="NCBI Taxonomy" id="2704463"/>
    <lineage>
        <taxon>Bacteria</taxon>
        <taxon>Bacillati</taxon>
        <taxon>Bacillota</taxon>
        <taxon>Bacilli</taxon>
        <taxon>Bacillales</taxon>
        <taxon>Paenibacillaceae</taxon>
        <taxon>Paenibacillus</taxon>
    </lineage>
</organism>
<dbReference type="Proteomes" id="UP000479114">
    <property type="component" value="Plasmid unnamed1"/>
</dbReference>
<dbReference type="RefSeq" id="WP_162645584.1">
    <property type="nucleotide sequence ID" value="NZ_CP048287.1"/>
</dbReference>
<keyword evidence="3" id="KW-1185">Reference proteome</keyword>
<evidence type="ECO:0000313" key="2">
    <source>
        <dbReference type="EMBL" id="QHW35438.1"/>
    </source>
</evidence>
<keyword evidence="2" id="KW-0614">Plasmid</keyword>
<evidence type="ECO:0000256" key="1">
    <source>
        <dbReference type="SAM" id="MobiDB-lite"/>
    </source>
</evidence>
<sequence>MNRKWMSALIGLIIVAGCAIGFSKYMQSVQTDVTTMQIWKPVTMIQSGQLITSNMVKKVSIPTVQHMDNALLDKNQIIGKRALIPIGETEEFLSWKLGDDTLYPTGDEEYIGFKIDFVGAVNNMVRRGDKVAAWVEYTQPKVLNGNGEEISEVQQAALLAANPMVTFKKIYTKQLIPNLTVAYVKDAEGNEIADATSNGPLSLGSSSQKDEENAERYRQNATGQPAYITFIMSPAEYEVFAAGAKDGTIRLGLPNSMNIIGTVTKVESKVGDQQAKDQTVPVTKIDTNISITPDKKNVPANAQTNSGTESKEGVSK</sequence>
<accession>A0A6C0PA64</accession>
<dbReference type="KEGG" id="prz:GZH47_31560"/>
<dbReference type="AlphaFoldDB" id="A0A6C0PA64"/>
<protein>
    <recommendedName>
        <fullName evidence="4">SAF domain-containing protein</fullName>
    </recommendedName>
</protein>
<feature type="compositionally biased region" description="Polar residues" evidence="1">
    <location>
        <begin position="195"/>
        <end position="207"/>
    </location>
</feature>